<evidence type="ECO:0000313" key="2">
    <source>
        <dbReference type="EMBL" id="BBP87066.1"/>
    </source>
</evidence>
<feature type="region of interest" description="Disordered" evidence="1">
    <location>
        <begin position="1"/>
        <end position="29"/>
    </location>
</feature>
<dbReference type="AlphaFoldDB" id="A0A5S9M6B0"/>
<protein>
    <submittedName>
        <fullName evidence="2">Uncharacterized protein</fullName>
    </submittedName>
</protein>
<organism evidence="2 3">
    <name type="scientific">Bacillus safensis</name>
    <dbReference type="NCBI Taxonomy" id="561879"/>
    <lineage>
        <taxon>Bacteria</taxon>
        <taxon>Bacillati</taxon>
        <taxon>Bacillota</taxon>
        <taxon>Bacilli</taxon>
        <taxon>Bacillales</taxon>
        <taxon>Bacillaceae</taxon>
        <taxon>Bacillus</taxon>
    </lineage>
</organism>
<name>A0A5S9M6B0_BACIA</name>
<evidence type="ECO:0000256" key="1">
    <source>
        <dbReference type="SAM" id="MobiDB-lite"/>
    </source>
</evidence>
<sequence length="76" mass="7848">MEQEAAAESIQTQTASPALADMPPALSYGGDLDVNAGAQTLQDALTEAAKTTNGLTYIVNSENELTQSLHAVKGGR</sequence>
<dbReference type="EMBL" id="AP021906">
    <property type="protein sequence ID" value="BBP87066.1"/>
    <property type="molecule type" value="Genomic_DNA"/>
</dbReference>
<accession>A0A5S9M6B0</accession>
<gene>
    <name evidence="2" type="ORF">BsIDN1_06840</name>
</gene>
<dbReference type="Proteomes" id="UP000464658">
    <property type="component" value="Chromosome"/>
</dbReference>
<reference evidence="2 3" key="1">
    <citation type="submission" date="2019-12" db="EMBL/GenBank/DDBJ databases">
        <title>Full genome sequence of a Bacillus safensis strain isolated from commercially available natto in Indonesia.</title>
        <authorList>
            <person name="Yoshida M."/>
            <person name="Uomi M."/>
            <person name="Waturangi D."/>
            <person name="Ekaputri J.J."/>
            <person name="Setiamarga D.H.E."/>
        </authorList>
    </citation>
    <scope>NUCLEOTIDE SEQUENCE [LARGE SCALE GENOMIC DNA]</scope>
    <source>
        <strain evidence="2 3">IDN1</strain>
    </source>
</reference>
<proteinExistence type="predicted"/>
<evidence type="ECO:0000313" key="3">
    <source>
        <dbReference type="Proteomes" id="UP000464658"/>
    </source>
</evidence>